<protein>
    <submittedName>
        <fullName evidence="3">Uncharacterized protein</fullName>
    </submittedName>
</protein>
<dbReference type="InterPro" id="IPR011979">
    <property type="entry name" value="Antitox_Xre"/>
</dbReference>
<reference evidence="3 4" key="1">
    <citation type="submission" date="2019-11" db="EMBL/GenBank/DDBJ databases">
        <title>Comparative genomics of hydrocarbon-degrading Desulfosarcina strains.</title>
        <authorList>
            <person name="Watanabe M."/>
            <person name="Kojima H."/>
            <person name="Fukui M."/>
        </authorList>
    </citation>
    <scope>NUCLEOTIDE SEQUENCE [LARGE SCALE GENOMIC DNA]</scope>
    <source>
        <strain evidence="4">oXyS1</strain>
    </source>
</reference>
<dbReference type="InterPro" id="IPR046847">
    <property type="entry name" value="Xre-like_HTH"/>
</dbReference>
<dbReference type="GO" id="GO:0003677">
    <property type="term" value="F:DNA binding"/>
    <property type="evidence" value="ECO:0007669"/>
    <property type="project" value="InterPro"/>
</dbReference>
<dbReference type="Proteomes" id="UP000422108">
    <property type="component" value="Chromosome"/>
</dbReference>
<name>A0A5K8AH15_9BACT</name>
<dbReference type="RefSeq" id="WP_155312756.1">
    <property type="nucleotide sequence ID" value="NZ_AP021879.1"/>
</dbReference>
<dbReference type="EMBL" id="AP021879">
    <property type="protein sequence ID" value="BBO91921.1"/>
    <property type="molecule type" value="Genomic_DNA"/>
</dbReference>
<dbReference type="NCBIfam" id="TIGR02293">
    <property type="entry name" value="TAS_TIGR02293"/>
    <property type="match status" value="1"/>
</dbReference>
<feature type="domain" description="Antitoxin Xre-like helix-turn-helix" evidence="2">
    <location>
        <begin position="16"/>
        <end position="74"/>
    </location>
</feature>
<feature type="domain" description="Antitoxin Xre/MbcA/ParS-like toxin-binding" evidence="1">
    <location>
        <begin position="81"/>
        <end position="130"/>
    </location>
</feature>
<dbReference type="InterPro" id="IPR024467">
    <property type="entry name" value="Xre/MbcA/ParS-like_toxin-bd"/>
</dbReference>
<dbReference type="AlphaFoldDB" id="A0A5K8AH15"/>
<evidence type="ECO:0000313" key="3">
    <source>
        <dbReference type="EMBL" id="BBO91921.1"/>
    </source>
</evidence>
<dbReference type="Pfam" id="PF20432">
    <property type="entry name" value="Xre-like-HTH"/>
    <property type="match status" value="1"/>
</dbReference>
<dbReference type="Pfam" id="PF09722">
    <property type="entry name" value="Xre_MbcA_ParS_C"/>
    <property type="match status" value="1"/>
</dbReference>
<accession>A0A5K8AH15</accession>
<evidence type="ECO:0000313" key="4">
    <source>
        <dbReference type="Proteomes" id="UP000422108"/>
    </source>
</evidence>
<evidence type="ECO:0000259" key="2">
    <source>
        <dbReference type="Pfam" id="PF20432"/>
    </source>
</evidence>
<sequence length="134" mass="15166">MQYLATSTHSVNADQLIHQLKAGFPVESFDDLRKRLDLSDNSLAKIVQIPRRTLSRRRVNGRFNTAESERVLRLTQVYEMAAEVFGSSEKARRWLKKPARGLGGRIPLEYADTYIGANEVIKLLGRIDHGVFPG</sequence>
<evidence type="ECO:0000259" key="1">
    <source>
        <dbReference type="Pfam" id="PF09722"/>
    </source>
</evidence>
<keyword evidence="4" id="KW-1185">Reference proteome</keyword>
<gene>
    <name evidence="3" type="ORF">DSCOOX_51010</name>
</gene>
<proteinExistence type="predicted"/>
<organism evidence="3 4">
    <name type="scientific">Desulfosarcina ovata subsp. ovata</name>
    <dbReference type="NCBI Taxonomy" id="2752305"/>
    <lineage>
        <taxon>Bacteria</taxon>
        <taxon>Pseudomonadati</taxon>
        <taxon>Thermodesulfobacteriota</taxon>
        <taxon>Desulfobacteria</taxon>
        <taxon>Desulfobacterales</taxon>
        <taxon>Desulfosarcinaceae</taxon>
        <taxon>Desulfosarcina</taxon>
    </lineage>
</organism>